<proteinExistence type="inferred from homology"/>
<feature type="transmembrane region" description="Helical" evidence="7">
    <location>
        <begin position="131"/>
        <end position="155"/>
    </location>
</feature>
<evidence type="ECO:0000256" key="3">
    <source>
        <dbReference type="ARBA" id="ARBA00022475"/>
    </source>
</evidence>
<feature type="transmembrane region" description="Helical" evidence="7">
    <location>
        <begin position="97"/>
        <end position="119"/>
    </location>
</feature>
<dbReference type="eggNOG" id="COG0601">
    <property type="taxonomic scope" value="Bacteria"/>
</dbReference>
<name>V6IZ10_9BACL</name>
<organism evidence="9 10">
    <name type="scientific">Sporolactobacillus laevolacticus DSM 442</name>
    <dbReference type="NCBI Taxonomy" id="1395513"/>
    <lineage>
        <taxon>Bacteria</taxon>
        <taxon>Bacillati</taxon>
        <taxon>Bacillota</taxon>
        <taxon>Bacilli</taxon>
        <taxon>Bacillales</taxon>
        <taxon>Sporolactobacillaceae</taxon>
        <taxon>Sporolactobacillus</taxon>
    </lineage>
</organism>
<keyword evidence="10" id="KW-1185">Reference proteome</keyword>
<protein>
    <submittedName>
        <fullName evidence="9">Peptide ABC transporter permease</fullName>
    </submittedName>
</protein>
<dbReference type="RefSeq" id="WP_023509533.1">
    <property type="nucleotide sequence ID" value="NZ_AWTC01000004.1"/>
</dbReference>
<evidence type="ECO:0000256" key="7">
    <source>
        <dbReference type="RuleBase" id="RU363032"/>
    </source>
</evidence>
<keyword evidence="4 7" id="KW-0812">Transmembrane</keyword>
<dbReference type="Proteomes" id="UP000018296">
    <property type="component" value="Unassembled WGS sequence"/>
</dbReference>
<feature type="transmembrane region" description="Helical" evidence="7">
    <location>
        <begin position="278"/>
        <end position="301"/>
    </location>
</feature>
<dbReference type="PANTHER" id="PTHR43163">
    <property type="entry name" value="DIPEPTIDE TRANSPORT SYSTEM PERMEASE PROTEIN DPPB-RELATED"/>
    <property type="match status" value="1"/>
</dbReference>
<sequence length="314" mass="35332">MSRMILRRMLQIVPLLFVISVISFALVKLSPGDPVKMFVTPNMHPEDVERIRRSLGLNLPIYEQYFRWLGQIVHGNLGYSLQNSQPVLGQILQRLPATIGLMGTALAATLIIAIPLGLVAAKYENTWIDRLLNMISYISISIPVFWFGILLIEFFSVKLNWLPSLGMQTIGENSFVDLAQHAILPVTTLTFQGCGAYYRYVRSNTLSEIRKSYVEFGHAKGLSIWKLLWSHILKNVMLPVITLLGMSLPTLISGAYITESVFSWPGLGLLSVDAIFSLDYPIIMAMTLFSGLMLILGNLFADMTYQFVDPRIRK</sequence>
<feature type="domain" description="ABC transmembrane type-1" evidence="8">
    <location>
        <begin position="95"/>
        <end position="301"/>
    </location>
</feature>
<dbReference type="GO" id="GO:0055085">
    <property type="term" value="P:transmembrane transport"/>
    <property type="evidence" value="ECO:0007669"/>
    <property type="project" value="InterPro"/>
</dbReference>
<feature type="transmembrane region" description="Helical" evidence="7">
    <location>
        <begin position="236"/>
        <end position="258"/>
    </location>
</feature>
<keyword evidence="6 7" id="KW-0472">Membrane</keyword>
<accession>V6IZ10</accession>
<dbReference type="PATRIC" id="fig|1395513.3.peg.1270"/>
<keyword evidence="5 7" id="KW-1133">Transmembrane helix</keyword>
<evidence type="ECO:0000256" key="5">
    <source>
        <dbReference type="ARBA" id="ARBA00022989"/>
    </source>
</evidence>
<comment type="caution">
    <text evidence="9">The sequence shown here is derived from an EMBL/GenBank/DDBJ whole genome shotgun (WGS) entry which is preliminary data.</text>
</comment>
<dbReference type="InterPro" id="IPR035906">
    <property type="entry name" value="MetI-like_sf"/>
</dbReference>
<reference evidence="9 10" key="1">
    <citation type="journal article" date="2013" name="Genome Announc.">
        <title>Genome Sequence of Sporolactobacillus laevolacticus DSM442, an Efficient Polymer-Grade D-Lactate Producer from Agricultural Waste Cottonseed as a Nitrogen Source.</title>
        <authorList>
            <person name="Wang H."/>
            <person name="Wang L."/>
            <person name="Ju J."/>
            <person name="Yu B."/>
            <person name="Ma Y."/>
        </authorList>
    </citation>
    <scope>NUCLEOTIDE SEQUENCE [LARGE SCALE GENOMIC DNA]</scope>
    <source>
        <strain evidence="9 10">DSM 442</strain>
    </source>
</reference>
<dbReference type="CDD" id="cd06261">
    <property type="entry name" value="TM_PBP2"/>
    <property type="match status" value="1"/>
</dbReference>
<evidence type="ECO:0000256" key="2">
    <source>
        <dbReference type="ARBA" id="ARBA00022448"/>
    </source>
</evidence>
<dbReference type="PANTHER" id="PTHR43163:SF6">
    <property type="entry name" value="DIPEPTIDE TRANSPORT SYSTEM PERMEASE PROTEIN DPPB-RELATED"/>
    <property type="match status" value="1"/>
</dbReference>
<dbReference type="EMBL" id="AWTC01000004">
    <property type="protein sequence ID" value="EST12702.1"/>
    <property type="molecule type" value="Genomic_DNA"/>
</dbReference>
<dbReference type="Pfam" id="PF00528">
    <property type="entry name" value="BPD_transp_1"/>
    <property type="match status" value="1"/>
</dbReference>
<evidence type="ECO:0000259" key="8">
    <source>
        <dbReference type="PROSITE" id="PS50928"/>
    </source>
</evidence>
<evidence type="ECO:0000313" key="9">
    <source>
        <dbReference type="EMBL" id="EST12702.1"/>
    </source>
</evidence>
<comment type="subcellular location">
    <subcellularLocation>
        <location evidence="1 7">Cell membrane</location>
        <topology evidence="1 7">Multi-pass membrane protein</topology>
    </subcellularLocation>
</comment>
<evidence type="ECO:0000256" key="1">
    <source>
        <dbReference type="ARBA" id="ARBA00004651"/>
    </source>
</evidence>
<keyword evidence="3" id="KW-1003">Cell membrane</keyword>
<evidence type="ECO:0000313" key="10">
    <source>
        <dbReference type="Proteomes" id="UP000018296"/>
    </source>
</evidence>
<dbReference type="InterPro" id="IPR000515">
    <property type="entry name" value="MetI-like"/>
</dbReference>
<gene>
    <name evidence="9" type="ORF">P343_06210</name>
</gene>
<dbReference type="GO" id="GO:0005886">
    <property type="term" value="C:plasma membrane"/>
    <property type="evidence" value="ECO:0007669"/>
    <property type="project" value="UniProtKB-SubCell"/>
</dbReference>
<dbReference type="AlphaFoldDB" id="V6IZ10"/>
<dbReference type="Pfam" id="PF19300">
    <property type="entry name" value="BPD_transp_1_N"/>
    <property type="match status" value="1"/>
</dbReference>
<dbReference type="OrthoDB" id="24153at2"/>
<comment type="similarity">
    <text evidence="7">Belongs to the binding-protein-dependent transport system permease family.</text>
</comment>
<dbReference type="SUPFAM" id="SSF161098">
    <property type="entry name" value="MetI-like"/>
    <property type="match status" value="1"/>
</dbReference>
<feature type="transmembrane region" description="Helical" evidence="7">
    <location>
        <begin position="182"/>
        <end position="201"/>
    </location>
</feature>
<keyword evidence="2 7" id="KW-0813">Transport</keyword>
<dbReference type="Gene3D" id="1.10.3720.10">
    <property type="entry name" value="MetI-like"/>
    <property type="match status" value="1"/>
</dbReference>
<dbReference type="InterPro" id="IPR045621">
    <property type="entry name" value="BPD_transp_1_N"/>
</dbReference>
<evidence type="ECO:0000256" key="4">
    <source>
        <dbReference type="ARBA" id="ARBA00022692"/>
    </source>
</evidence>
<dbReference type="PROSITE" id="PS50928">
    <property type="entry name" value="ABC_TM1"/>
    <property type="match status" value="1"/>
</dbReference>
<evidence type="ECO:0000256" key="6">
    <source>
        <dbReference type="ARBA" id="ARBA00023136"/>
    </source>
</evidence>
<dbReference type="STRING" id="1395513.P343_06210"/>